<dbReference type="NCBIfam" id="TIGR00254">
    <property type="entry name" value="GGDEF"/>
    <property type="match status" value="1"/>
</dbReference>
<evidence type="ECO:0000259" key="2">
    <source>
        <dbReference type="PROSITE" id="PS50887"/>
    </source>
</evidence>
<dbReference type="Pfam" id="PF00571">
    <property type="entry name" value="CBS"/>
    <property type="match status" value="1"/>
</dbReference>
<evidence type="ECO:0000313" key="4">
    <source>
        <dbReference type="EMBL" id="SCZ09142.1"/>
    </source>
</evidence>
<name>A0A1G5L8F6_9FIRM</name>
<dbReference type="EMBL" id="FMUS01000043">
    <property type="protein sequence ID" value="SCZ09142.1"/>
    <property type="molecule type" value="Genomic_DNA"/>
</dbReference>
<dbReference type="InterPro" id="IPR029787">
    <property type="entry name" value="Nucleotide_cyclase"/>
</dbReference>
<dbReference type="InterPro" id="IPR043128">
    <property type="entry name" value="Rev_trsase/Diguanyl_cyclase"/>
</dbReference>
<keyword evidence="1" id="KW-0129">CBS domain</keyword>
<feature type="domain" description="GGDEF" evidence="2">
    <location>
        <begin position="145"/>
        <end position="280"/>
    </location>
</feature>
<dbReference type="AlphaFoldDB" id="A0A1G5L8F6"/>
<protein>
    <submittedName>
        <fullName evidence="4">Diguanylate cyclase (GGDEF) domain-containing protein</fullName>
    </submittedName>
</protein>
<dbReference type="SMART" id="SM00267">
    <property type="entry name" value="GGDEF"/>
    <property type="match status" value="1"/>
</dbReference>
<dbReference type="STRING" id="1120976.SAMN03080606_04175"/>
<dbReference type="PANTHER" id="PTHR33121">
    <property type="entry name" value="CYCLIC DI-GMP PHOSPHODIESTERASE PDEF"/>
    <property type="match status" value="1"/>
</dbReference>
<sequence length="284" mass="31649">MKRISDVMIKDLVVVDFLDGIQKIKSLHCNTQSGNMYFPVKDNGEIVGITSVYQLINVHPNRIVADAMTTHYITISPNDSLWKAHEVFVKTQEGYLVVKDKDVFLGVLPKNHLYIELGKYTDPLTGLYRSDYIYYKASNLILEGNELTVVFLDVNDFGKIDKEYGHVQGDIILKELSELIRDLLPSDTHLCRFGGDEFVFISTKIKSETVEITNDLLNKVSLHSFSDAIPVTLSAGIAGGNRINKRNHDVISTISSLINLASLASTKAKKGSSSIYALESDYIA</sequence>
<evidence type="ECO:0000259" key="3">
    <source>
        <dbReference type="PROSITE" id="PS51371"/>
    </source>
</evidence>
<dbReference type="CDD" id="cd01949">
    <property type="entry name" value="GGDEF"/>
    <property type="match status" value="1"/>
</dbReference>
<dbReference type="PANTHER" id="PTHR33121:SF71">
    <property type="entry name" value="OXYGEN SENSOR PROTEIN DOSP"/>
    <property type="match status" value="1"/>
</dbReference>
<dbReference type="PROSITE" id="PS51371">
    <property type="entry name" value="CBS"/>
    <property type="match status" value="1"/>
</dbReference>
<dbReference type="InterPro" id="IPR046342">
    <property type="entry name" value="CBS_dom_sf"/>
</dbReference>
<dbReference type="Gene3D" id="3.30.70.270">
    <property type="match status" value="1"/>
</dbReference>
<dbReference type="SUPFAM" id="SSF54631">
    <property type="entry name" value="CBS-domain pair"/>
    <property type="match status" value="1"/>
</dbReference>
<evidence type="ECO:0000256" key="1">
    <source>
        <dbReference type="PROSITE-ProRule" id="PRU00703"/>
    </source>
</evidence>
<dbReference type="SUPFAM" id="SSF55073">
    <property type="entry name" value="Nucleotide cyclase"/>
    <property type="match status" value="1"/>
</dbReference>
<evidence type="ECO:0000313" key="5">
    <source>
        <dbReference type="Proteomes" id="UP000198636"/>
    </source>
</evidence>
<organism evidence="4 5">
    <name type="scientific">Alkaliphilus peptidifermentans DSM 18978</name>
    <dbReference type="NCBI Taxonomy" id="1120976"/>
    <lineage>
        <taxon>Bacteria</taxon>
        <taxon>Bacillati</taxon>
        <taxon>Bacillota</taxon>
        <taxon>Clostridia</taxon>
        <taxon>Peptostreptococcales</taxon>
        <taxon>Natronincolaceae</taxon>
        <taxon>Alkaliphilus</taxon>
    </lineage>
</organism>
<dbReference type="Gene3D" id="3.10.580.10">
    <property type="entry name" value="CBS-domain"/>
    <property type="match status" value="1"/>
</dbReference>
<reference evidence="4 5" key="1">
    <citation type="submission" date="2016-10" db="EMBL/GenBank/DDBJ databases">
        <authorList>
            <person name="de Groot N.N."/>
        </authorList>
    </citation>
    <scope>NUCLEOTIDE SEQUENCE [LARGE SCALE GENOMIC DNA]</scope>
    <source>
        <strain evidence="4 5">DSM 18978</strain>
    </source>
</reference>
<proteinExistence type="predicted"/>
<dbReference type="InterPro" id="IPR050706">
    <property type="entry name" value="Cyclic-di-GMP_PDE-like"/>
</dbReference>
<gene>
    <name evidence="4" type="ORF">SAMN03080606_04175</name>
</gene>
<feature type="domain" description="CBS" evidence="3">
    <location>
        <begin position="68"/>
        <end position="124"/>
    </location>
</feature>
<dbReference type="Proteomes" id="UP000198636">
    <property type="component" value="Unassembled WGS sequence"/>
</dbReference>
<keyword evidence="5" id="KW-1185">Reference proteome</keyword>
<dbReference type="Pfam" id="PF00990">
    <property type="entry name" value="GGDEF"/>
    <property type="match status" value="1"/>
</dbReference>
<dbReference type="GO" id="GO:0071111">
    <property type="term" value="F:cyclic-guanylate-specific phosphodiesterase activity"/>
    <property type="evidence" value="ECO:0007669"/>
    <property type="project" value="InterPro"/>
</dbReference>
<dbReference type="InterPro" id="IPR000644">
    <property type="entry name" value="CBS_dom"/>
</dbReference>
<accession>A0A1G5L8F6</accession>
<dbReference type="InterPro" id="IPR000160">
    <property type="entry name" value="GGDEF_dom"/>
</dbReference>
<dbReference type="PROSITE" id="PS50887">
    <property type="entry name" value="GGDEF"/>
    <property type="match status" value="1"/>
</dbReference>